<keyword evidence="1" id="KW-0472">Membrane</keyword>
<name>A0A0A9HCA6_ARUDO</name>
<keyword evidence="1" id="KW-0812">Transmembrane</keyword>
<evidence type="ECO:0000313" key="2">
    <source>
        <dbReference type="EMBL" id="JAE30528.1"/>
    </source>
</evidence>
<dbReference type="AlphaFoldDB" id="A0A0A9HCA6"/>
<proteinExistence type="predicted"/>
<feature type="transmembrane region" description="Helical" evidence="1">
    <location>
        <begin position="6"/>
        <end position="27"/>
    </location>
</feature>
<reference evidence="2" key="1">
    <citation type="submission" date="2014-09" db="EMBL/GenBank/DDBJ databases">
        <authorList>
            <person name="Magalhaes I.L.F."/>
            <person name="Oliveira U."/>
            <person name="Santos F.R."/>
            <person name="Vidigal T.H.D.A."/>
            <person name="Brescovit A.D."/>
            <person name="Santos A.J."/>
        </authorList>
    </citation>
    <scope>NUCLEOTIDE SEQUENCE</scope>
    <source>
        <tissue evidence="2">Shoot tissue taken approximately 20 cm above the soil surface</tissue>
    </source>
</reference>
<evidence type="ECO:0000256" key="1">
    <source>
        <dbReference type="SAM" id="Phobius"/>
    </source>
</evidence>
<accession>A0A0A9HCA6</accession>
<reference evidence="2" key="2">
    <citation type="journal article" date="2015" name="Data Brief">
        <title>Shoot transcriptome of the giant reed, Arundo donax.</title>
        <authorList>
            <person name="Barrero R.A."/>
            <person name="Guerrero F.D."/>
            <person name="Moolhuijzen P."/>
            <person name="Goolsby J.A."/>
            <person name="Tidwell J."/>
            <person name="Bellgard S.E."/>
            <person name="Bellgard M.I."/>
        </authorList>
    </citation>
    <scope>NUCLEOTIDE SEQUENCE</scope>
    <source>
        <tissue evidence="2">Shoot tissue taken approximately 20 cm above the soil surface</tissue>
    </source>
</reference>
<protein>
    <submittedName>
        <fullName evidence="2">Uncharacterized protein</fullName>
    </submittedName>
</protein>
<dbReference type="EMBL" id="GBRH01167368">
    <property type="protein sequence ID" value="JAE30528.1"/>
    <property type="molecule type" value="Transcribed_RNA"/>
</dbReference>
<sequence length="49" mass="5691">MLTEALFEVWPFLLTHLIVIIILSFYVDDIISDTLEYIGPKLISLCFCQ</sequence>
<keyword evidence="1" id="KW-1133">Transmembrane helix</keyword>
<organism evidence="2">
    <name type="scientific">Arundo donax</name>
    <name type="common">Giant reed</name>
    <name type="synonym">Donax arundinaceus</name>
    <dbReference type="NCBI Taxonomy" id="35708"/>
    <lineage>
        <taxon>Eukaryota</taxon>
        <taxon>Viridiplantae</taxon>
        <taxon>Streptophyta</taxon>
        <taxon>Embryophyta</taxon>
        <taxon>Tracheophyta</taxon>
        <taxon>Spermatophyta</taxon>
        <taxon>Magnoliopsida</taxon>
        <taxon>Liliopsida</taxon>
        <taxon>Poales</taxon>
        <taxon>Poaceae</taxon>
        <taxon>PACMAD clade</taxon>
        <taxon>Arundinoideae</taxon>
        <taxon>Arundineae</taxon>
        <taxon>Arundo</taxon>
    </lineage>
</organism>